<feature type="transmembrane region" description="Helical" evidence="5">
    <location>
        <begin position="89"/>
        <end position="111"/>
    </location>
</feature>
<evidence type="ECO:0000313" key="7">
    <source>
        <dbReference type="WBParaSite" id="HCON_00133210-00001"/>
    </source>
</evidence>
<feature type="transmembrane region" description="Helical" evidence="5">
    <location>
        <begin position="260"/>
        <end position="281"/>
    </location>
</feature>
<evidence type="ECO:0000256" key="4">
    <source>
        <dbReference type="ARBA" id="ARBA00023136"/>
    </source>
</evidence>
<dbReference type="GO" id="GO:0016020">
    <property type="term" value="C:membrane"/>
    <property type="evidence" value="ECO:0007669"/>
    <property type="project" value="UniProtKB-SubCell"/>
</dbReference>
<dbReference type="GO" id="GO:0022857">
    <property type="term" value="F:transmembrane transporter activity"/>
    <property type="evidence" value="ECO:0007669"/>
    <property type="project" value="InterPro"/>
</dbReference>
<feature type="transmembrane region" description="Helical" evidence="5">
    <location>
        <begin position="372"/>
        <end position="394"/>
    </location>
</feature>
<dbReference type="OMA" id="WPGFAFF"/>
<sequence>MMSFENHDGPRYRQHFNDGTSLRDENRDVLAEVTLNSEISMSIDTDGSARLLDQQRRQSILENLLNRQHDGDDVPRTTRFRGFVNVEPVMMMVAVSLGLYSTSSPLFMYWARCIAIATTKGGYDVENATAICAQLTDSEKDLQDEVEKDIASTKVLLQIANTIPTLVAAPLIGTWSDKKGRKNPLLYTLLGFLLYTTCQLMATLTYQYINIYNWYFAGEILIGITGGMGSIFGTSLAIVTDDCRHKLRPGSSTVPMRIGVASFVQSIGSILGTLGMSLLAVPTQSGGHLHRLSYIKSTSVQLSFALIALAYAFIMVRETHFPLADGYLYNRLDGASSTSHIEQPKSFITKVREYMCALVDVLTTKRPGWTRCCLIMSLFFIMVEFLALDLSLLFLLVKRPPFSWSDKTFSNFSVIRGVLFSLGMVLCPMMLTFVHWLGKDSLMIILGIAASATSFLLISCATTTMQIFLTAGLILLCGGIAPGYRSFLPRMVPKEQTARLLTVVSIIMAFTPMLSSLIFNPIFNATLGWWPGFAFFIGGILQLFVVAGQSGVHCLMRPQWLIEKRLKAQMNTHSLTVGDDYSGDIEQSRTTSSAAASSDLNIAGDSLEEEHQTIHM</sequence>
<feature type="transmembrane region" description="Helical" evidence="5">
    <location>
        <begin position="185"/>
        <end position="209"/>
    </location>
</feature>
<feature type="transmembrane region" description="Helical" evidence="5">
    <location>
        <begin position="414"/>
        <end position="434"/>
    </location>
</feature>
<dbReference type="AlphaFoldDB" id="A0A7I4YQC1"/>
<keyword evidence="6" id="KW-1185">Reference proteome</keyword>
<dbReference type="WBParaSite" id="HCON_00133210-00001">
    <property type="protein sequence ID" value="HCON_00133210-00001"/>
    <property type="gene ID" value="HCON_00133210"/>
</dbReference>
<evidence type="ECO:0000256" key="5">
    <source>
        <dbReference type="SAM" id="Phobius"/>
    </source>
</evidence>
<dbReference type="Pfam" id="PF07690">
    <property type="entry name" value="MFS_1"/>
    <property type="match status" value="1"/>
</dbReference>
<keyword evidence="4 5" id="KW-0472">Membrane</keyword>
<organism evidence="6 7">
    <name type="scientific">Haemonchus contortus</name>
    <name type="common">Barber pole worm</name>
    <dbReference type="NCBI Taxonomy" id="6289"/>
    <lineage>
        <taxon>Eukaryota</taxon>
        <taxon>Metazoa</taxon>
        <taxon>Ecdysozoa</taxon>
        <taxon>Nematoda</taxon>
        <taxon>Chromadorea</taxon>
        <taxon>Rhabditida</taxon>
        <taxon>Rhabditina</taxon>
        <taxon>Rhabditomorpha</taxon>
        <taxon>Strongyloidea</taxon>
        <taxon>Trichostrongylidae</taxon>
        <taxon>Haemonchus</taxon>
    </lineage>
</organism>
<dbReference type="InterPro" id="IPR011701">
    <property type="entry name" value="MFS"/>
</dbReference>
<evidence type="ECO:0000256" key="3">
    <source>
        <dbReference type="ARBA" id="ARBA00022989"/>
    </source>
</evidence>
<evidence type="ECO:0000313" key="6">
    <source>
        <dbReference type="Proteomes" id="UP000025227"/>
    </source>
</evidence>
<dbReference type="PANTHER" id="PTHR23507">
    <property type="entry name" value="ZGC:174356"/>
    <property type="match status" value="1"/>
</dbReference>
<dbReference type="Proteomes" id="UP000025227">
    <property type="component" value="Unplaced"/>
</dbReference>
<feature type="transmembrane region" description="Helical" evidence="5">
    <location>
        <begin position="529"/>
        <end position="547"/>
    </location>
</feature>
<comment type="subcellular location">
    <subcellularLocation>
        <location evidence="1">Membrane</location>
        <topology evidence="1">Multi-pass membrane protein</topology>
    </subcellularLocation>
</comment>
<feature type="transmembrane region" description="Helical" evidence="5">
    <location>
        <begin position="465"/>
        <end position="488"/>
    </location>
</feature>
<dbReference type="SUPFAM" id="SSF103473">
    <property type="entry name" value="MFS general substrate transporter"/>
    <property type="match status" value="1"/>
</dbReference>
<evidence type="ECO:0000256" key="1">
    <source>
        <dbReference type="ARBA" id="ARBA00004141"/>
    </source>
</evidence>
<dbReference type="OrthoDB" id="419734at2759"/>
<reference evidence="7" key="1">
    <citation type="submission" date="2020-12" db="UniProtKB">
        <authorList>
            <consortium name="WormBaseParasite"/>
        </authorList>
    </citation>
    <scope>IDENTIFICATION</scope>
    <source>
        <strain evidence="7">MHco3</strain>
    </source>
</reference>
<protein>
    <submittedName>
        <fullName evidence="7">MFS general substrate transporter</fullName>
    </submittedName>
</protein>
<accession>A0A7I4YQC1</accession>
<feature type="transmembrane region" description="Helical" evidence="5">
    <location>
        <begin position="293"/>
        <end position="314"/>
    </location>
</feature>
<feature type="transmembrane region" description="Helical" evidence="5">
    <location>
        <begin position="500"/>
        <end position="523"/>
    </location>
</feature>
<keyword evidence="2 5" id="KW-0812">Transmembrane</keyword>
<dbReference type="PANTHER" id="PTHR23507:SF6">
    <property type="entry name" value="PROTON-COUPLED FOLATE TRANSPORTER"/>
    <property type="match status" value="1"/>
</dbReference>
<proteinExistence type="predicted"/>
<evidence type="ECO:0000256" key="2">
    <source>
        <dbReference type="ARBA" id="ARBA00022692"/>
    </source>
</evidence>
<keyword evidence="3 5" id="KW-1133">Transmembrane helix</keyword>
<dbReference type="Gene3D" id="1.20.1250.20">
    <property type="entry name" value="MFS general substrate transporter like domains"/>
    <property type="match status" value="1"/>
</dbReference>
<name>A0A7I4YQC1_HAECO</name>
<dbReference type="InterPro" id="IPR036259">
    <property type="entry name" value="MFS_trans_sf"/>
</dbReference>
<feature type="transmembrane region" description="Helical" evidence="5">
    <location>
        <begin position="215"/>
        <end position="239"/>
    </location>
</feature>
<feature type="transmembrane region" description="Helical" evidence="5">
    <location>
        <begin position="441"/>
        <end position="459"/>
    </location>
</feature>